<proteinExistence type="predicted"/>
<dbReference type="EMBL" id="BARS01020740">
    <property type="protein sequence ID" value="GAG10864.1"/>
    <property type="molecule type" value="Genomic_DNA"/>
</dbReference>
<comment type="caution">
    <text evidence="3">The sequence shown here is derived from an EMBL/GenBank/DDBJ whole genome shotgun (WGS) entry which is preliminary data.</text>
</comment>
<evidence type="ECO:0000256" key="2">
    <source>
        <dbReference type="SAM" id="Phobius"/>
    </source>
</evidence>
<feature type="coiled-coil region" evidence="1">
    <location>
        <begin position="73"/>
        <end position="107"/>
    </location>
</feature>
<evidence type="ECO:0000313" key="3">
    <source>
        <dbReference type="EMBL" id="GAG10864.1"/>
    </source>
</evidence>
<name>X0UYE7_9ZZZZ</name>
<feature type="non-terminal residue" evidence="3">
    <location>
        <position position="179"/>
    </location>
</feature>
<reference evidence="3" key="1">
    <citation type="journal article" date="2014" name="Front. Microbiol.">
        <title>High frequency of phylogenetically diverse reductive dehalogenase-homologous genes in deep subseafloor sedimentary metagenomes.</title>
        <authorList>
            <person name="Kawai M."/>
            <person name="Futagami T."/>
            <person name="Toyoda A."/>
            <person name="Takaki Y."/>
            <person name="Nishi S."/>
            <person name="Hori S."/>
            <person name="Arai W."/>
            <person name="Tsubouchi T."/>
            <person name="Morono Y."/>
            <person name="Uchiyama I."/>
            <person name="Ito T."/>
            <person name="Fujiyama A."/>
            <person name="Inagaki F."/>
            <person name="Takami H."/>
        </authorList>
    </citation>
    <scope>NUCLEOTIDE SEQUENCE</scope>
    <source>
        <strain evidence="3">Expedition CK06-06</strain>
    </source>
</reference>
<organism evidence="3">
    <name type="scientific">marine sediment metagenome</name>
    <dbReference type="NCBI Taxonomy" id="412755"/>
    <lineage>
        <taxon>unclassified sequences</taxon>
        <taxon>metagenomes</taxon>
        <taxon>ecological metagenomes</taxon>
    </lineage>
</organism>
<evidence type="ECO:0000256" key="1">
    <source>
        <dbReference type="SAM" id="Coils"/>
    </source>
</evidence>
<sequence length="179" mass="20036">MRLRSTKIGRIVSSIGSNDLKLLILQEGRSGLHQIEIRGRRAIKLLLAAVVLTPLLLYLGAHLLLETAYDHRVAKLRRDNVALYRLVDNFEQRIGTLERELAVLSDMDEDLRVHANLPGIPNEIRQVGIGGSMVGVLTNMDYLLPTHDRGLAALTEKVDALARGLKLEQISYEQLRDTI</sequence>
<keyword evidence="2" id="KW-0472">Membrane</keyword>
<dbReference type="AlphaFoldDB" id="X0UYE7"/>
<feature type="transmembrane region" description="Helical" evidence="2">
    <location>
        <begin position="45"/>
        <end position="65"/>
    </location>
</feature>
<accession>X0UYE7</accession>
<keyword evidence="1" id="KW-0175">Coiled coil</keyword>
<protein>
    <submittedName>
        <fullName evidence="3">Uncharacterized protein</fullName>
    </submittedName>
</protein>
<keyword evidence="2" id="KW-1133">Transmembrane helix</keyword>
<gene>
    <name evidence="3" type="ORF">S01H1_33409</name>
</gene>
<keyword evidence="2" id="KW-0812">Transmembrane</keyword>